<dbReference type="Gene3D" id="2.40.170.20">
    <property type="entry name" value="TonB-dependent receptor, beta-barrel domain"/>
    <property type="match status" value="1"/>
</dbReference>
<dbReference type="InterPro" id="IPR037066">
    <property type="entry name" value="Plug_dom_sf"/>
</dbReference>
<dbReference type="InterPro" id="IPR036942">
    <property type="entry name" value="Beta-barrel_TonB_sf"/>
</dbReference>
<feature type="chain" id="PRO_5018751986" evidence="4">
    <location>
        <begin position="35"/>
        <end position="818"/>
    </location>
</feature>
<feature type="signal peptide" evidence="4">
    <location>
        <begin position="1"/>
        <end position="34"/>
    </location>
</feature>
<gene>
    <name evidence="6" type="ORF">DPV69_14160</name>
</gene>
<dbReference type="Pfam" id="PF13620">
    <property type="entry name" value="CarboxypepD_reg"/>
    <property type="match status" value="1"/>
</dbReference>
<dbReference type="PANTHER" id="PTHR40980">
    <property type="entry name" value="PLUG DOMAIN-CONTAINING PROTEIN"/>
    <property type="match status" value="1"/>
</dbReference>
<dbReference type="SUPFAM" id="SSF56935">
    <property type="entry name" value="Porins"/>
    <property type="match status" value="1"/>
</dbReference>
<dbReference type="Proteomes" id="UP000284120">
    <property type="component" value="Unassembled WGS sequence"/>
</dbReference>
<keyword evidence="3" id="KW-0998">Cell outer membrane</keyword>
<evidence type="ECO:0000313" key="7">
    <source>
        <dbReference type="Proteomes" id="UP000284120"/>
    </source>
</evidence>
<dbReference type="RefSeq" id="WP_113648039.1">
    <property type="nucleotide sequence ID" value="NZ_QMHN01000004.1"/>
</dbReference>
<evidence type="ECO:0000259" key="5">
    <source>
        <dbReference type="Pfam" id="PF14905"/>
    </source>
</evidence>
<sequence length="818" mass="92138">MESKYHAVFNTAREIFLRNILTLCVAFCMVQVVAAQSTGHVSGQVKAANNQPVEYASVALKHTDEKIFKGVLTDSLGRFSFAKVPHGKYKIVISSMGHQNHTIPNFELNATNAQITFSNIQLKDDAQQLSAVVVSGQKKVIEQSMNKMTLNVENSILAEGNTALELLERAPGVKIDSDGKISLKGRTGVNIMMNGKMTYLSATELATLLKATNSSSISKIEIMNNPSSKYDAAGNAGIINIVMKKSLAGGLNGSVNFNGGAGRNARYGSGFNLNYRTSKINLYGNYNYAYRGETEYLDYIRRFSDAQPSLSRTSTQRTETNEPLNTHNFRAGIDYEINSNNTISLLVNGNLGKYIHDSQTSNLMSNRQGALLSEALTKNYDKQSWQSLTYNLNYQHRFAKKGRELSADLDFAPNRFSSNLNLDTYTKPNSSLPDGNMARRIGTVPAKTDVYVAKVDYTDVINEAIKWEAGGKSSFIQADNNLVYHQFLNGNWEYDATSSNHFKYKEQIHAGYLNVMASFGKTSLQAGLRGEYTNTKGNQITTQQVFTRDYFQLFPSVALGQELNASNQLQLSYSRRIERPNYGSLNPFRMFRDPSLYYEGNPYLKPELTQNIVFGHVYKQKFTTSVNYSRTTDVITWVTGQNDATNTTFEQPKNLPSLINYGISFTAQIDYFKWWSGTSFANVFRSEYDLEEGRNKQTSFSANTQNSFKIAKGFGAELNAFYNSKSVYGIITERSYWAVSAAFQKSVLNEKGSIKLAINDIFQTNNFQNDTRYQNINMYNRIWIDSRRAILSFTYRFGKQFENRERKTGSEDIQNRIK</sequence>
<keyword evidence="2" id="KW-0472">Membrane</keyword>
<dbReference type="OrthoDB" id="606851at2"/>
<organism evidence="6 7">
    <name type="scientific">Pedobacter chitinilyticus</name>
    <dbReference type="NCBI Taxonomy" id="2233776"/>
    <lineage>
        <taxon>Bacteria</taxon>
        <taxon>Pseudomonadati</taxon>
        <taxon>Bacteroidota</taxon>
        <taxon>Sphingobacteriia</taxon>
        <taxon>Sphingobacteriales</taxon>
        <taxon>Sphingobacteriaceae</taxon>
        <taxon>Pedobacter</taxon>
    </lineage>
</organism>
<protein>
    <submittedName>
        <fullName evidence="6">TonB-dependent receptor</fullName>
    </submittedName>
</protein>
<evidence type="ECO:0000256" key="3">
    <source>
        <dbReference type="ARBA" id="ARBA00023237"/>
    </source>
</evidence>
<reference evidence="6 7" key="1">
    <citation type="submission" date="2018-06" db="EMBL/GenBank/DDBJ databases">
        <title>Pedobacter endophyticus sp. nov., an endophytic bacterium isolated from a leaf of Triticum aestivum.</title>
        <authorList>
            <person name="Zhang L."/>
        </authorList>
    </citation>
    <scope>NUCLEOTIDE SEQUENCE [LARGE SCALE GENOMIC DNA]</scope>
    <source>
        <strain evidence="6 7">CM134L-2</strain>
    </source>
</reference>
<keyword evidence="7" id="KW-1185">Reference proteome</keyword>
<dbReference type="SUPFAM" id="SSF49464">
    <property type="entry name" value="Carboxypeptidase regulatory domain-like"/>
    <property type="match status" value="1"/>
</dbReference>
<evidence type="ECO:0000256" key="1">
    <source>
        <dbReference type="ARBA" id="ARBA00004442"/>
    </source>
</evidence>
<evidence type="ECO:0000313" key="6">
    <source>
        <dbReference type="EMBL" id="RWU06428.1"/>
    </source>
</evidence>
<dbReference type="InterPro" id="IPR008969">
    <property type="entry name" value="CarboxyPept-like_regulatory"/>
</dbReference>
<dbReference type="Pfam" id="PF14905">
    <property type="entry name" value="OMP_b-brl_3"/>
    <property type="match status" value="1"/>
</dbReference>
<dbReference type="AlphaFoldDB" id="A0A3S3R5R8"/>
<feature type="domain" description="Outer membrane protein beta-barrel" evidence="5">
    <location>
        <begin position="396"/>
        <end position="795"/>
    </location>
</feature>
<dbReference type="GO" id="GO:0009279">
    <property type="term" value="C:cell outer membrane"/>
    <property type="evidence" value="ECO:0007669"/>
    <property type="project" value="UniProtKB-SubCell"/>
</dbReference>
<proteinExistence type="predicted"/>
<evidence type="ECO:0000256" key="2">
    <source>
        <dbReference type="ARBA" id="ARBA00023136"/>
    </source>
</evidence>
<comment type="caution">
    <text evidence="6">The sequence shown here is derived from an EMBL/GenBank/DDBJ whole genome shotgun (WGS) entry which is preliminary data.</text>
</comment>
<name>A0A3S3R5R8_9SPHI</name>
<accession>A0A3S3R5R8</accession>
<dbReference type="EMBL" id="SAYW01000004">
    <property type="protein sequence ID" value="RWU06428.1"/>
    <property type="molecule type" value="Genomic_DNA"/>
</dbReference>
<dbReference type="InterPro" id="IPR041700">
    <property type="entry name" value="OMP_b-brl_3"/>
</dbReference>
<keyword evidence="4" id="KW-0732">Signal</keyword>
<keyword evidence="6" id="KW-0675">Receptor</keyword>
<dbReference type="Gene3D" id="2.60.40.1120">
    <property type="entry name" value="Carboxypeptidase-like, regulatory domain"/>
    <property type="match status" value="1"/>
</dbReference>
<dbReference type="Gene3D" id="2.170.130.10">
    <property type="entry name" value="TonB-dependent receptor, plug domain"/>
    <property type="match status" value="1"/>
</dbReference>
<evidence type="ECO:0000256" key="4">
    <source>
        <dbReference type="SAM" id="SignalP"/>
    </source>
</evidence>
<dbReference type="PANTHER" id="PTHR40980:SF4">
    <property type="entry name" value="TONB-DEPENDENT RECEPTOR-LIKE BETA-BARREL DOMAIN-CONTAINING PROTEIN"/>
    <property type="match status" value="1"/>
</dbReference>
<comment type="subcellular location">
    <subcellularLocation>
        <location evidence="1">Cell outer membrane</location>
    </subcellularLocation>
</comment>